<dbReference type="GO" id="GO:0005886">
    <property type="term" value="C:plasma membrane"/>
    <property type="evidence" value="ECO:0007669"/>
    <property type="project" value="UniProtKB-SubCell"/>
</dbReference>
<dbReference type="PANTHER" id="PTHR10010:SF46">
    <property type="entry name" value="SODIUM-DEPENDENT PHOSPHATE TRANSPORT PROTEIN 2B"/>
    <property type="match status" value="1"/>
</dbReference>
<dbReference type="STRING" id="1121416.SAMN02745220_03380"/>
<evidence type="ECO:0000256" key="3">
    <source>
        <dbReference type="ARBA" id="ARBA00022692"/>
    </source>
</evidence>
<feature type="signal peptide" evidence="7">
    <location>
        <begin position="1"/>
        <end position="23"/>
    </location>
</feature>
<gene>
    <name evidence="8" type="ORF">SAMN02745220_03380</name>
</gene>
<evidence type="ECO:0000256" key="1">
    <source>
        <dbReference type="ARBA" id="ARBA00004651"/>
    </source>
</evidence>
<feature type="transmembrane region" description="Helical" evidence="6">
    <location>
        <begin position="33"/>
        <end position="52"/>
    </location>
</feature>
<dbReference type="RefSeq" id="WP_073614845.1">
    <property type="nucleotide sequence ID" value="NZ_FRFE01000018.1"/>
</dbReference>
<keyword evidence="3 6" id="KW-0812">Transmembrane</keyword>
<feature type="transmembrane region" description="Helical" evidence="6">
    <location>
        <begin position="324"/>
        <end position="344"/>
    </location>
</feature>
<dbReference type="NCBIfam" id="TIGR00704">
    <property type="entry name" value="NaPi_cotrn_rel"/>
    <property type="match status" value="1"/>
</dbReference>
<keyword evidence="7" id="KW-0732">Signal</keyword>
<reference evidence="8 9" key="1">
    <citation type="submission" date="2016-12" db="EMBL/GenBank/DDBJ databases">
        <authorList>
            <person name="Song W.-J."/>
            <person name="Kurnit D.M."/>
        </authorList>
    </citation>
    <scope>NUCLEOTIDE SEQUENCE [LARGE SCALE GENOMIC DNA]</scope>
    <source>
        <strain evidence="8 9">DSM 18488</strain>
    </source>
</reference>
<protein>
    <submittedName>
        <fullName evidence="8">Phosphate:Na+ symporter</fullName>
    </submittedName>
</protein>
<name>A0A1M7YCP7_9BACT</name>
<dbReference type="Pfam" id="PF02690">
    <property type="entry name" value="Na_Pi_cotrans"/>
    <property type="match status" value="2"/>
</dbReference>
<evidence type="ECO:0000313" key="9">
    <source>
        <dbReference type="Proteomes" id="UP000184603"/>
    </source>
</evidence>
<feature type="transmembrane region" description="Helical" evidence="6">
    <location>
        <begin position="164"/>
        <end position="183"/>
    </location>
</feature>
<keyword evidence="9" id="KW-1185">Reference proteome</keyword>
<dbReference type="PANTHER" id="PTHR10010">
    <property type="entry name" value="SOLUTE CARRIER FAMILY 34 SODIUM PHOSPHATE , MEMBER 2-RELATED"/>
    <property type="match status" value="1"/>
</dbReference>
<dbReference type="EMBL" id="FRFE01000018">
    <property type="protein sequence ID" value="SHO50371.1"/>
    <property type="molecule type" value="Genomic_DNA"/>
</dbReference>
<keyword evidence="4 6" id="KW-1133">Transmembrane helix</keyword>
<dbReference type="InterPro" id="IPR038078">
    <property type="entry name" value="PhoU-like_sf"/>
</dbReference>
<evidence type="ECO:0000256" key="4">
    <source>
        <dbReference type="ARBA" id="ARBA00022989"/>
    </source>
</evidence>
<sequence>MCIKKTIFYTGALFLSLPTSLYAAEGQTIEWLTLLMGLFGGLALFLGGLEQLSDGLKQAAGDALKTMLSKLTSNRFMGAVTGSVVTGILNSSSVTTVLVVGFVTAGVMTLQQSVGVIMGANIGSTVTAQLLAFNIAQYALLPIAVGFFMLFASKKDIIRNYGKMLMGLGLVFYGMGIMGDAMYPLRGYQPFLDILQRMENPLLGILAGAMFTGLVQSSAATVGIAIAMAGGGLLSLPAGIGLALGANIGTCVTALMAAMGKPPEAVRAAVVHVAFNVIGVLVWLPFISSLASIAVAISPPSPELEGVARIAAEVPRQIANANTLFNVINTIVFLPFTALFALVAERIVKERPAAPAVIEPLYLDSALLEVPTMALDGVRRELTRAAELLREMIQSFQGAMVTGDLVALRRLVNEDDKIDILEQASIEYLGKIRGNALSEQESDEHQRLMACAVNLETMADVIEKDLVGLAERSRRVVYQRSETSKQMLQEIFGYVSQAIDFLIPTIRDKDVESAEAILDLESRITRVGKAFLVRKSERLGNVPEAVTIARLEVSAVDKMERMYSLCKHIARTHLSEAE</sequence>
<dbReference type="Gene3D" id="1.20.58.220">
    <property type="entry name" value="Phosphate transport system protein phou homolog 2, domain 2"/>
    <property type="match status" value="1"/>
</dbReference>
<dbReference type="AlphaFoldDB" id="A0A1M7YCP7"/>
<dbReference type="GO" id="GO:0044341">
    <property type="term" value="P:sodium-dependent phosphate transport"/>
    <property type="evidence" value="ECO:0007669"/>
    <property type="project" value="InterPro"/>
</dbReference>
<feature type="transmembrane region" description="Helical" evidence="6">
    <location>
        <begin position="270"/>
        <end position="297"/>
    </location>
</feature>
<feature type="transmembrane region" description="Helical" evidence="6">
    <location>
        <begin position="130"/>
        <end position="152"/>
    </location>
</feature>
<feature type="chain" id="PRO_5013201236" evidence="7">
    <location>
        <begin position="24"/>
        <end position="578"/>
    </location>
</feature>
<dbReference type="NCBIfam" id="NF037997">
    <property type="entry name" value="Na_Pi_symport"/>
    <property type="match status" value="1"/>
</dbReference>
<evidence type="ECO:0000256" key="6">
    <source>
        <dbReference type="SAM" id="Phobius"/>
    </source>
</evidence>
<feature type="transmembrane region" description="Helical" evidence="6">
    <location>
        <begin position="97"/>
        <end position="118"/>
    </location>
</feature>
<evidence type="ECO:0000313" key="8">
    <source>
        <dbReference type="EMBL" id="SHO50371.1"/>
    </source>
</evidence>
<feature type="transmembrane region" description="Helical" evidence="6">
    <location>
        <begin position="234"/>
        <end position="258"/>
    </location>
</feature>
<proteinExistence type="predicted"/>
<keyword evidence="5 6" id="KW-0472">Membrane</keyword>
<comment type="subcellular location">
    <subcellularLocation>
        <location evidence="1">Cell membrane</location>
        <topology evidence="1">Multi-pass membrane protein</topology>
    </subcellularLocation>
</comment>
<keyword evidence="2" id="KW-1003">Cell membrane</keyword>
<feature type="transmembrane region" description="Helical" evidence="6">
    <location>
        <begin position="203"/>
        <end position="228"/>
    </location>
</feature>
<evidence type="ECO:0000256" key="5">
    <source>
        <dbReference type="ARBA" id="ARBA00023136"/>
    </source>
</evidence>
<evidence type="ECO:0000256" key="2">
    <source>
        <dbReference type="ARBA" id="ARBA00022475"/>
    </source>
</evidence>
<dbReference type="SUPFAM" id="SSF109755">
    <property type="entry name" value="PhoU-like"/>
    <property type="match status" value="1"/>
</dbReference>
<dbReference type="InterPro" id="IPR003841">
    <property type="entry name" value="Na/Pi_transpt"/>
</dbReference>
<organism evidence="8 9">
    <name type="scientific">Desulfopila aestuarii DSM 18488</name>
    <dbReference type="NCBI Taxonomy" id="1121416"/>
    <lineage>
        <taxon>Bacteria</taxon>
        <taxon>Pseudomonadati</taxon>
        <taxon>Thermodesulfobacteriota</taxon>
        <taxon>Desulfobulbia</taxon>
        <taxon>Desulfobulbales</taxon>
        <taxon>Desulfocapsaceae</taxon>
        <taxon>Desulfopila</taxon>
    </lineage>
</organism>
<accession>A0A1M7YCP7</accession>
<dbReference type="OrthoDB" id="9763003at2"/>
<evidence type="ECO:0000256" key="7">
    <source>
        <dbReference type="SAM" id="SignalP"/>
    </source>
</evidence>
<dbReference type="InterPro" id="IPR004633">
    <property type="entry name" value="NaPi_cotrn-rel/YqeW-like"/>
</dbReference>
<dbReference type="Proteomes" id="UP000184603">
    <property type="component" value="Unassembled WGS sequence"/>
</dbReference>
<dbReference type="GO" id="GO:0005436">
    <property type="term" value="F:sodium:phosphate symporter activity"/>
    <property type="evidence" value="ECO:0007669"/>
    <property type="project" value="InterPro"/>
</dbReference>